<dbReference type="AlphaFoldDB" id="A0AB34FQM7"/>
<accession>A0AB34FQM7</accession>
<evidence type="ECO:0000313" key="2">
    <source>
        <dbReference type="EMBL" id="KAJ6441419.1"/>
    </source>
</evidence>
<sequence>MLHLAEIFGHRFQLFQLFTSLISRSRPLAPAPSQPNTSIIRLSLCIKPCIIIIISISIFIFFVIINNHHFAKMSTRPVSPDESRAVVLASAGSRAIRRATSTAHLLVEFEQWRRGEGDNEDDQASRLVKSMDDLPIKPMRELMKLLEKCIGELPSGDALQEFLGQIFDSGYTSNATNLLPPHPSIYPIIERTLVGTAQAYVGEVVDRHGRAHKVYPRAYLNETTKYLRIEFVAPNGVPLDPETASTMAWKDDGNVTGHLRQAIVDLYEQIDTIVIKHNRERAVRQARLYLKEYTEKGFRPLGDDEVVFANTKAMIWAQCPVLWLSMSAGDQVGPRATIIRQVNIKDEVE</sequence>
<keyword evidence="3" id="KW-1185">Reference proteome</keyword>
<keyword evidence="1" id="KW-1133">Transmembrane helix</keyword>
<reference evidence="2" key="1">
    <citation type="submission" date="2023-01" db="EMBL/GenBank/DDBJ databases">
        <title>The growth and conidiation of Purpureocillium lavendulum are regulated by nitrogen source and histone H3K14 acetylation.</title>
        <authorList>
            <person name="Tang P."/>
            <person name="Han J."/>
            <person name="Zhang C."/>
            <person name="Tang P."/>
            <person name="Qi F."/>
            <person name="Zhang K."/>
            <person name="Liang L."/>
        </authorList>
    </citation>
    <scope>NUCLEOTIDE SEQUENCE</scope>
    <source>
        <strain evidence="2">YMF1.00683</strain>
    </source>
</reference>
<comment type="caution">
    <text evidence="2">The sequence shown here is derived from an EMBL/GenBank/DDBJ whole genome shotgun (WGS) entry which is preliminary data.</text>
</comment>
<dbReference type="Proteomes" id="UP001163105">
    <property type="component" value="Unassembled WGS sequence"/>
</dbReference>
<keyword evidence="1" id="KW-0472">Membrane</keyword>
<dbReference type="EMBL" id="JAQHRD010000004">
    <property type="protein sequence ID" value="KAJ6441419.1"/>
    <property type="molecule type" value="Genomic_DNA"/>
</dbReference>
<gene>
    <name evidence="2" type="ORF">O9K51_04969</name>
</gene>
<keyword evidence="1" id="KW-0812">Transmembrane</keyword>
<proteinExistence type="predicted"/>
<organism evidence="2 3">
    <name type="scientific">Purpureocillium lavendulum</name>
    <dbReference type="NCBI Taxonomy" id="1247861"/>
    <lineage>
        <taxon>Eukaryota</taxon>
        <taxon>Fungi</taxon>
        <taxon>Dikarya</taxon>
        <taxon>Ascomycota</taxon>
        <taxon>Pezizomycotina</taxon>
        <taxon>Sordariomycetes</taxon>
        <taxon>Hypocreomycetidae</taxon>
        <taxon>Hypocreales</taxon>
        <taxon>Ophiocordycipitaceae</taxon>
        <taxon>Purpureocillium</taxon>
    </lineage>
</organism>
<evidence type="ECO:0000256" key="1">
    <source>
        <dbReference type="SAM" id="Phobius"/>
    </source>
</evidence>
<protein>
    <submittedName>
        <fullName evidence="2">Uncharacterized protein</fullName>
    </submittedName>
</protein>
<feature type="transmembrane region" description="Helical" evidence="1">
    <location>
        <begin position="44"/>
        <end position="65"/>
    </location>
</feature>
<evidence type="ECO:0000313" key="3">
    <source>
        <dbReference type="Proteomes" id="UP001163105"/>
    </source>
</evidence>
<name>A0AB34FQM7_9HYPO</name>